<accession>A0A9D4D8Z9</accession>
<organism evidence="2 3">
    <name type="scientific">Dreissena polymorpha</name>
    <name type="common">Zebra mussel</name>
    <name type="synonym">Mytilus polymorpha</name>
    <dbReference type="NCBI Taxonomy" id="45954"/>
    <lineage>
        <taxon>Eukaryota</taxon>
        <taxon>Metazoa</taxon>
        <taxon>Spiralia</taxon>
        <taxon>Lophotrochozoa</taxon>
        <taxon>Mollusca</taxon>
        <taxon>Bivalvia</taxon>
        <taxon>Autobranchia</taxon>
        <taxon>Heteroconchia</taxon>
        <taxon>Euheterodonta</taxon>
        <taxon>Imparidentia</taxon>
        <taxon>Neoheterodontei</taxon>
        <taxon>Myida</taxon>
        <taxon>Dreissenoidea</taxon>
        <taxon>Dreissenidae</taxon>
        <taxon>Dreissena</taxon>
    </lineage>
</organism>
<keyword evidence="1" id="KW-0732">Signal</keyword>
<evidence type="ECO:0000313" key="3">
    <source>
        <dbReference type="Proteomes" id="UP000828390"/>
    </source>
</evidence>
<proteinExistence type="predicted"/>
<dbReference type="Proteomes" id="UP000828390">
    <property type="component" value="Unassembled WGS sequence"/>
</dbReference>
<evidence type="ECO:0000313" key="2">
    <source>
        <dbReference type="EMBL" id="KAH3740820.1"/>
    </source>
</evidence>
<sequence>MFKLLVLIVIFAARNPSLPGTLHVLQFLRMNSEEERRDELEADTVSLDSDGDDINRNRTVVSHAQKHPEYSDHISV</sequence>
<reference evidence="2" key="1">
    <citation type="journal article" date="2019" name="bioRxiv">
        <title>The Genome of the Zebra Mussel, Dreissena polymorpha: A Resource for Invasive Species Research.</title>
        <authorList>
            <person name="McCartney M.A."/>
            <person name="Auch B."/>
            <person name="Kono T."/>
            <person name="Mallez S."/>
            <person name="Zhang Y."/>
            <person name="Obille A."/>
            <person name="Becker A."/>
            <person name="Abrahante J.E."/>
            <person name="Garbe J."/>
            <person name="Badalamenti J.P."/>
            <person name="Herman A."/>
            <person name="Mangelson H."/>
            <person name="Liachko I."/>
            <person name="Sullivan S."/>
            <person name="Sone E.D."/>
            <person name="Koren S."/>
            <person name="Silverstein K.A.T."/>
            <person name="Beckman K.B."/>
            <person name="Gohl D.M."/>
        </authorList>
    </citation>
    <scope>NUCLEOTIDE SEQUENCE</scope>
    <source>
        <strain evidence="2">Duluth1</strain>
        <tissue evidence="2">Whole animal</tissue>
    </source>
</reference>
<dbReference type="EMBL" id="JAIWYP010000011">
    <property type="protein sequence ID" value="KAH3740820.1"/>
    <property type="molecule type" value="Genomic_DNA"/>
</dbReference>
<keyword evidence="3" id="KW-1185">Reference proteome</keyword>
<feature type="signal peptide" evidence="1">
    <location>
        <begin position="1"/>
        <end position="19"/>
    </location>
</feature>
<comment type="caution">
    <text evidence="2">The sequence shown here is derived from an EMBL/GenBank/DDBJ whole genome shotgun (WGS) entry which is preliminary data.</text>
</comment>
<protein>
    <recommendedName>
        <fullName evidence="4">Secreted protein</fullName>
    </recommendedName>
</protein>
<gene>
    <name evidence="2" type="ORF">DPMN_047532</name>
</gene>
<evidence type="ECO:0008006" key="4">
    <source>
        <dbReference type="Google" id="ProtNLM"/>
    </source>
</evidence>
<dbReference type="AlphaFoldDB" id="A0A9D4D8Z9"/>
<name>A0A9D4D8Z9_DREPO</name>
<evidence type="ECO:0000256" key="1">
    <source>
        <dbReference type="SAM" id="SignalP"/>
    </source>
</evidence>
<feature type="chain" id="PRO_5038800903" description="Secreted protein" evidence="1">
    <location>
        <begin position="20"/>
        <end position="76"/>
    </location>
</feature>
<reference evidence="2" key="2">
    <citation type="submission" date="2020-11" db="EMBL/GenBank/DDBJ databases">
        <authorList>
            <person name="McCartney M.A."/>
            <person name="Auch B."/>
            <person name="Kono T."/>
            <person name="Mallez S."/>
            <person name="Becker A."/>
            <person name="Gohl D.M."/>
            <person name="Silverstein K.A.T."/>
            <person name="Koren S."/>
            <person name="Bechman K.B."/>
            <person name="Herman A."/>
            <person name="Abrahante J.E."/>
            <person name="Garbe J."/>
        </authorList>
    </citation>
    <scope>NUCLEOTIDE SEQUENCE</scope>
    <source>
        <strain evidence="2">Duluth1</strain>
        <tissue evidence="2">Whole animal</tissue>
    </source>
</reference>